<evidence type="ECO:0000313" key="4">
    <source>
        <dbReference type="Proteomes" id="UP000693970"/>
    </source>
</evidence>
<feature type="region of interest" description="Disordered" evidence="1">
    <location>
        <begin position="254"/>
        <end position="287"/>
    </location>
</feature>
<feature type="region of interest" description="Disordered" evidence="1">
    <location>
        <begin position="149"/>
        <end position="172"/>
    </location>
</feature>
<feature type="compositionally biased region" description="Low complexity" evidence="1">
    <location>
        <begin position="151"/>
        <end position="161"/>
    </location>
</feature>
<accession>A0A9K3M035</accession>
<reference evidence="3" key="1">
    <citation type="journal article" date="2021" name="Sci. Rep.">
        <title>Diploid genomic architecture of Nitzschia inconspicua, an elite biomass production diatom.</title>
        <authorList>
            <person name="Oliver A."/>
            <person name="Podell S."/>
            <person name="Pinowska A."/>
            <person name="Traller J.C."/>
            <person name="Smith S.R."/>
            <person name="McClure R."/>
            <person name="Beliaev A."/>
            <person name="Bohutskyi P."/>
            <person name="Hill E.A."/>
            <person name="Rabines A."/>
            <person name="Zheng H."/>
            <person name="Allen L.Z."/>
            <person name="Kuo A."/>
            <person name="Grigoriev I.V."/>
            <person name="Allen A.E."/>
            <person name="Hazlebeck D."/>
            <person name="Allen E.E."/>
        </authorList>
    </citation>
    <scope>NUCLEOTIDE SEQUENCE</scope>
    <source>
        <strain evidence="3">Hildebrandi</strain>
    </source>
</reference>
<feature type="compositionally biased region" description="Basic and acidic residues" evidence="1">
    <location>
        <begin position="264"/>
        <end position="273"/>
    </location>
</feature>
<feature type="signal peptide" evidence="2">
    <location>
        <begin position="1"/>
        <end position="17"/>
    </location>
</feature>
<feature type="compositionally biased region" description="Polar residues" evidence="1">
    <location>
        <begin position="162"/>
        <end position="172"/>
    </location>
</feature>
<evidence type="ECO:0008006" key="5">
    <source>
        <dbReference type="Google" id="ProtNLM"/>
    </source>
</evidence>
<reference evidence="3" key="2">
    <citation type="submission" date="2021-04" db="EMBL/GenBank/DDBJ databases">
        <authorList>
            <person name="Podell S."/>
        </authorList>
    </citation>
    <scope>NUCLEOTIDE SEQUENCE</scope>
    <source>
        <strain evidence="3">Hildebrandi</strain>
    </source>
</reference>
<gene>
    <name evidence="3" type="ORF">IV203_028102</name>
</gene>
<keyword evidence="4" id="KW-1185">Reference proteome</keyword>
<comment type="caution">
    <text evidence="3">The sequence shown here is derived from an EMBL/GenBank/DDBJ whole genome shotgun (WGS) entry which is preliminary data.</text>
</comment>
<evidence type="ECO:0000256" key="2">
    <source>
        <dbReference type="SAM" id="SignalP"/>
    </source>
</evidence>
<sequence length="360" mass="41638">MPLLLSFLLFLFLFSSGRRRCRWLEIITKAAPFFLLLSVNVFSTVVLLASASSAVTNSKEDVVLVRGTITRPLNSIQCLVGEWNVHLRGPIWMDASKLLFPPQITNEENNNNNNKNTNYSYSIRRRPWGATLTCTLSIAEDGTFVLSPQYNNNSSSNNNNNHKIGTNSKNQHNNILPIRGEWTLYKNPYCVTDRFYDELALQSYPRIKVTTTSDNDTSSKTTTSSSSSSSQLQVTISLYCRMWGLHDRHRHRKYHHHHNNHNNYRNDKDDDHLVATTSPPSSRPYGRMTHGTVVVQQQRRQRQRNLHTVNDDSFFQSIQRLLRNWNFLDHIRPVVASFSAERRSTYPTHDGWIDRAYFGY</sequence>
<protein>
    <recommendedName>
        <fullName evidence="5">Membrane-associated protein</fullName>
    </recommendedName>
</protein>
<proteinExistence type="predicted"/>
<dbReference type="AlphaFoldDB" id="A0A9K3M035"/>
<evidence type="ECO:0000313" key="3">
    <source>
        <dbReference type="EMBL" id="KAG7370356.1"/>
    </source>
</evidence>
<dbReference type="OrthoDB" id="46685at2759"/>
<dbReference type="EMBL" id="JAGRRH010000005">
    <property type="protein sequence ID" value="KAG7370356.1"/>
    <property type="molecule type" value="Genomic_DNA"/>
</dbReference>
<dbReference type="Proteomes" id="UP000693970">
    <property type="component" value="Unassembled WGS sequence"/>
</dbReference>
<name>A0A9K3M035_9STRA</name>
<keyword evidence="2" id="KW-0732">Signal</keyword>
<evidence type="ECO:0000256" key="1">
    <source>
        <dbReference type="SAM" id="MobiDB-lite"/>
    </source>
</evidence>
<organism evidence="3 4">
    <name type="scientific">Nitzschia inconspicua</name>
    <dbReference type="NCBI Taxonomy" id="303405"/>
    <lineage>
        <taxon>Eukaryota</taxon>
        <taxon>Sar</taxon>
        <taxon>Stramenopiles</taxon>
        <taxon>Ochrophyta</taxon>
        <taxon>Bacillariophyta</taxon>
        <taxon>Bacillariophyceae</taxon>
        <taxon>Bacillariophycidae</taxon>
        <taxon>Bacillariales</taxon>
        <taxon>Bacillariaceae</taxon>
        <taxon>Nitzschia</taxon>
    </lineage>
</organism>
<feature type="chain" id="PRO_5039922458" description="Membrane-associated protein" evidence="2">
    <location>
        <begin position="18"/>
        <end position="360"/>
    </location>
</feature>